<dbReference type="Pfam" id="PF09744">
    <property type="entry name" value="RH1"/>
    <property type="match status" value="1"/>
</dbReference>
<feature type="compositionally biased region" description="Basic and acidic residues" evidence="16">
    <location>
        <begin position="462"/>
        <end position="475"/>
    </location>
</feature>
<keyword evidence="20" id="KW-1185">Reference proteome</keyword>
<name>A0A8C7LH20_ONCKI</name>
<evidence type="ECO:0000313" key="19">
    <source>
        <dbReference type="Ensembl" id="ENSOKIP00005116791.1"/>
    </source>
</evidence>
<dbReference type="GO" id="GO:0030159">
    <property type="term" value="F:signaling receptor complex adaptor activity"/>
    <property type="evidence" value="ECO:0007669"/>
    <property type="project" value="TreeGrafter"/>
</dbReference>
<feature type="region of interest" description="Disordered" evidence="16">
    <location>
        <begin position="179"/>
        <end position="202"/>
    </location>
</feature>
<keyword evidence="4" id="KW-0963">Cytoplasm</keyword>
<evidence type="ECO:0000256" key="2">
    <source>
        <dbReference type="ARBA" id="ARBA00004656"/>
    </source>
</evidence>
<evidence type="ECO:0000256" key="9">
    <source>
        <dbReference type="ARBA" id="ARBA00023228"/>
    </source>
</evidence>
<evidence type="ECO:0000256" key="14">
    <source>
        <dbReference type="ARBA" id="ARBA00078388"/>
    </source>
</evidence>
<evidence type="ECO:0000256" key="8">
    <source>
        <dbReference type="ARBA" id="ARBA00023136"/>
    </source>
</evidence>
<dbReference type="Pfam" id="PF19056">
    <property type="entry name" value="WD40_2"/>
    <property type="match status" value="1"/>
</dbReference>
<organism evidence="19 20">
    <name type="scientific">Oncorhynchus kisutch</name>
    <name type="common">Coho salmon</name>
    <name type="synonym">Salmo kisutch</name>
    <dbReference type="NCBI Taxonomy" id="8019"/>
    <lineage>
        <taxon>Eukaryota</taxon>
        <taxon>Metazoa</taxon>
        <taxon>Chordata</taxon>
        <taxon>Craniata</taxon>
        <taxon>Vertebrata</taxon>
        <taxon>Euteleostomi</taxon>
        <taxon>Actinopterygii</taxon>
        <taxon>Neopterygii</taxon>
        <taxon>Teleostei</taxon>
        <taxon>Protacanthopterygii</taxon>
        <taxon>Salmoniformes</taxon>
        <taxon>Salmonidae</taxon>
        <taxon>Salmoninae</taxon>
        <taxon>Oncorhynchus</taxon>
    </lineage>
</organism>
<evidence type="ECO:0000256" key="15">
    <source>
        <dbReference type="SAM" id="Coils"/>
    </source>
</evidence>
<dbReference type="Proteomes" id="UP000694557">
    <property type="component" value="Unassembled WGS sequence"/>
</dbReference>
<reference evidence="19" key="2">
    <citation type="submission" date="2025-09" db="UniProtKB">
        <authorList>
            <consortium name="Ensembl"/>
        </authorList>
    </citation>
    <scope>IDENTIFICATION</scope>
</reference>
<dbReference type="InterPro" id="IPR034744">
    <property type="entry name" value="RH2"/>
</dbReference>
<dbReference type="PANTHER" id="PTHR13886">
    <property type="entry name" value="JNK/SAPK-ASSOCIATED PROTEIN"/>
    <property type="match status" value="1"/>
</dbReference>
<evidence type="ECO:0000256" key="1">
    <source>
        <dbReference type="ARBA" id="ARBA00004556"/>
    </source>
</evidence>
<evidence type="ECO:0000256" key="5">
    <source>
        <dbReference type="ARBA" id="ARBA00022553"/>
    </source>
</evidence>
<gene>
    <name evidence="19" type="primary">LOC109869894</name>
</gene>
<keyword evidence="9" id="KW-0458">Lysosome</keyword>
<keyword evidence="8" id="KW-0472">Membrane</keyword>
<keyword evidence="6" id="KW-0007">Acetylation</keyword>
<reference evidence="19" key="1">
    <citation type="submission" date="2025-08" db="UniProtKB">
        <authorList>
            <consortium name="Ensembl"/>
        </authorList>
    </citation>
    <scope>IDENTIFICATION</scope>
</reference>
<dbReference type="InterPro" id="IPR032486">
    <property type="entry name" value="JIP_LZII"/>
</dbReference>
<dbReference type="AlphaFoldDB" id="A0A8C7LH20"/>
<sequence>MELDDGVLYQDDSGSSAMMSERVSGLASSIYREFERLIGQYDENVVKELMPLVVAVLENLDAVFAENQEHEVELELLKEDNEQLVTQYEREKSLRKSAEERYMVFEDSQETEKKDLQSRLVLLESQTRQMELKTRNYSDQIGRLEEREAELKKEYHALHQRHTEMIHSYMEHLERAKHQQHTAVQEAPTDTSTSRSRKERPISMGLFPLPGYDLTSDSQREAVETPSEAWRCKDLSHPRSNTSLKVSIYSSPATVITWGLAMLGTWICCIVKPTKNVFGITLASLMYSPCQTCRMSHKNSNLTCYSLSSPHAADDNSESLEVQAIIESTPELDMDLSGYRDASTPTKGVGIENMAFDRNTESLFAELSSAGPDMEIDIADMDEGADLLGMGREVEHLIHENTQLLETKNALNMVKNDLMARVDELSCEKEVLQGELEAVTQAKTRLEEKSKELEEELKKVRAEAEEAKTKTKSENNEEDADVPTAQRKRFTRVEMARVLMERNQYKERLMELQEAVRWTEMIRASRENPATADKKKSSIWQFFSRLFSSSGGAAKKPAEAAPVNVKYNAPSSQVQPSVKKRSAALQQLPSDKSKAFDFLNEEIQSSFGPTSMPPSILQFIYPSTLDSLSQLWCAAGVNLSGGKTRDGGSIVGASVFYSDLTSPGPESPLRKTGSQSSLDKLDQDLKEQEKELLHQEELSSLVWICTSTQATTKVIVIDANQPGNVLENFFVCNSHVLCIASVPGARETDYPAGEEVPHDAGSGAEGGTLQASTTSICSMGEAGVLAGINVVGCSTEGAVATPQTAGAENDTDTDTEEATEATEASAGPAGPEHDLSQRGVYTEHVFTDPLGVQSTSPGETPANYTQRESDLVKDGVSSNPNPEEQDLMREEAQKMSSVLPTMWLGAQNGCVYVHSSVAQWRKCLHSIKLKDSVLGIVHVKGRVLVSLADGTLAIFHRGVDGQWDLTNYHLLDLGRPHHSVRCMTVVHDKVWCGYRNKIYVVQPKAMKIEKSFDAHPRKESQVRQLAGEGDGVWVSIRLDSTLRLFHSHTHQHLQDVDIEPYVSKMLGTGKLGFSFVRITALTVSCNRLWVGTGNGVIISIPLTDTDKVMAGPGKPGGVIRVYGDETSDKVTAGTFVPFCSMAHAQLCFHGHRDAVKFFTAVPAAEAGGDNGAEEHPQKQFGKSVLVMSGGEGYIDFRMGDETEEPLDEPTLKLQPFLAKAERSHLIVWQVMDSQD</sequence>
<evidence type="ECO:0000256" key="4">
    <source>
        <dbReference type="ARBA" id="ARBA00022490"/>
    </source>
</evidence>
<dbReference type="GO" id="GO:0005765">
    <property type="term" value="C:lysosomal membrane"/>
    <property type="evidence" value="ECO:0007669"/>
    <property type="project" value="UniProtKB-SubCell"/>
</dbReference>
<evidence type="ECO:0000256" key="16">
    <source>
        <dbReference type="SAM" id="MobiDB-lite"/>
    </source>
</evidence>
<dbReference type="FunFam" id="1.20.5.1000:FF:000001">
    <property type="entry name" value="C-Jun-amino-terminal kinase-interacting protein 3 isoform X2"/>
    <property type="match status" value="1"/>
</dbReference>
<dbReference type="Gene3D" id="1.20.58.1770">
    <property type="match status" value="1"/>
</dbReference>
<evidence type="ECO:0000256" key="6">
    <source>
        <dbReference type="ARBA" id="ARBA00022990"/>
    </source>
</evidence>
<dbReference type="InterPro" id="IPR039911">
    <property type="entry name" value="JIP3/JIP4"/>
</dbReference>
<proteinExistence type="inferred from homology"/>
<evidence type="ECO:0000256" key="3">
    <source>
        <dbReference type="ARBA" id="ARBA00009866"/>
    </source>
</evidence>
<feature type="coiled-coil region" evidence="15">
    <location>
        <begin position="671"/>
        <end position="698"/>
    </location>
</feature>
<dbReference type="Gene3D" id="1.20.5.1000">
    <property type="entry name" value="arf6 gtpase in complex with a specific effector, jip4"/>
    <property type="match status" value="1"/>
</dbReference>
<dbReference type="GO" id="GO:0016192">
    <property type="term" value="P:vesicle-mediated transport"/>
    <property type="evidence" value="ECO:0007669"/>
    <property type="project" value="TreeGrafter"/>
</dbReference>
<comment type="function">
    <text evidence="10">The JNK-interacting protein (JIP) group of scaffold proteins selectively mediates JNK signaling by aggregating specific components of the MAPK cascade to form a functional JNK signaling module. Regulates lysosomal positioning by acting as an adapter protein which links PIP4P1-positive lysosomes to the dynein-dynactin complex. Assists PIKFYVE selective functionality in microtubule-based endosome-to-TGN trafficking.</text>
</comment>
<dbReference type="InterPro" id="IPR036322">
    <property type="entry name" value="WD40_repeat_dom_sf"/>
</dbReference>
<dbReference type="GeneTree" id="ENSGT00940000153496"/>
<comment type="similarity">
    <text evidence="3">Belongs to the JIP scaffold family.</text>
</comment>
<dbReference type="PROSITE" id="PS51777">
    <property type="entry name" value="RH2"/>
    <property type="match status" value="1"/>
</dbReference>
<evidence type="ECO:0000256" key="10">
    <source>
        <dbReference type="ARBA" id="ARBA00056878"/>
    </source>
</evidence>
<dbReference type="GO" id="GO:0005829">
    <property type="term" value="C:cytosol"/>
    <property type="evidence" value="ECO:0007669"/>
    <property type="project" value="UniProtKB-ARBA"/>
</dbReference>
<dbReference type="SUPFAM" id="SSF50978">
    <property type="entry name" value="WD40 repeat-like"/>
    <property type="match status" value="1"/>
</dbReference>
<evidence type="ECO:0000313" key="20">
    <source>
        <dbReference type="Proteomes" id="UP000694557"/>
    </source>
</evidence>
<dbReference type="InterPro" id="IPR034743">
    <property type="entry name" value="RH1"/>
</dbReference>
<evidence type="ECO:0000259" key="18">
    <source>
        <dbReference type="PROSITE" id="PS51777"/>
    </source>
</evidence>
<dbReference type="GO" id="GO:0048471">
    <property type="term" value="C:perinuclear region of cytoplasm"/>
    <property type="evidence" value="ECO:0007669"/>
    <property type="project" value="UniProtKB-SubCell"/>
</dbReference>
<feature type="domain" description="RH1" evidence="17">
    <location>
        <begin position="6"/>
        <end position="94"/>
    </location>
</feature>
<feature type="coiled-coil region" evidence="15">
    <location>
        <begin position="60"/>
        <end position="161"/>
    </location>
</feature>
<comment type="subcellular location">
    <subcellularLocation>
        <location evidence="1">Cytoplasm</location>
        <location evidence="1">Perinuclear region</location>
    </subcellularLocation>
    <subcellularLocation>
        <location evidence="2">Lysosome membrane</location>
    </subcellularLocation>
</comment>
<dbReference type="PROSITE" id="PS51776">
    <property type="entry name" value="RH1"/>
    <property type="match status" value="1"/>
</dbReference>
<evidence type="ECO:0000256" key="13">
    <source>
        <dbReference type="ARBA" id="ARBA00077184"/>
    </source>
</evidence>
<dbReference type="GO" id="GO:0008432">
    <property type="term" value="F:JUN kinase binding"/>
    <property type="evidence" value="ECO:0007669"/>
    <property type="project" value="TreeGrafter"/>
</dbReference>
<feature type="region of interest" description="Disordered" evidence="16">
    <location>
        <begin position="849"/>
        <end position="884"/>
    </location>
</feature>
<dbReference type="Ensembl" id="ENSOKIT00005124876.1">
    <property type="protein sequence ID" value="ENSOKIP00005116791.1"/>
    <property type="gene ID" value="ENSOKIG00005050522.1"/>
</dbReference>
<evidence type="ECO:0000256" key="7">
    <source>
        <dbReference type="ARBA" id="ARBA00023054"/>
    </source>
</evidence>
<dbReference type="Pfam" id="PF16471">
    <property type="entry name" value="JIP_LZII"/>
    <property type="match status" value="1"/>
</dbReference>
<keyword evidence="5" id="KW-0597">Phosphoprotein</keyword>
<keyword evidence="7 15" id="KW-0175">Coiled coil</keyword>
<feature type="compositionally biased region" description="Low complexity" evidence="16">
    <location>
        <begin position="821"/>
        <end position="830"/>
    </location>
</feature>
<evidence type="ECO:0000256" key="11">
    <source>
        <dbReference type="ARBA" id="ARBA00071160"/>
    </source>
</evidence>
<protein>
    <recommendedName>
        <fullName evidence="11">C-Jun-amino-terminal kinase-interacting protein 4</fullName>
    </recommendedName>
    <alternativeName>
        <fullName evidence="13">JNK-associated leucine-zipper protein</fullName>
    </alternativeName>
    <alternativeName>
        <fullName evidence="14">Mitogen-activated protein kinase 8-interacting protein 4</fullName>
    </alternativeName>
    <alternativeName>
        <fullName evidence="12">Sperm-associated antigen 9</fullName>
    </alternativeName>
</protein>
<evidence type="ECO:0000259" key="17">
    <source>
        <dbReference type="PROSITE" id="PS51776"/>
    </source>
</evidence>
<dbReference type="PANTHER" id="PTHR13886:SF2">
    <property type="entry name" value="C-JUN-AMINO-TERMINAL KINASE-INTERACTING PROTEIN 4"/>
    <property type="match status" value="1"/>
</dbReference>
<dbReference type="GO" id="GO:0019894">
    <property type="term" value="F:kinesin binding"/>
    <property type="evidence" value="ECO:0007669"/>
    <property type="project" value="TreeGrafter"/>
</dbReference>
<feature type="domain" description="RH2" evidence="18">
    <location>
        <begin position="487"/>
        <end position="558"/>
    </location>
</feature>
<feature type="region of interest" description="Disordered" evidence="16">
    <location>
        <begin position="462"/>
        <end position="485"/>
    </location>
</feature>
<feature type="region of interest" description="Disordered" evidence="16">
    <location>
        <begin position="801"/>
        <end position="835"/>
    </location>
</feature>
<evidence type="ECO:0000256" key="12">
    <source>
        <dbReference type="ARBA" id="ARBA00075367"/>
    </source>
</evidence>
<feature type="compositionally biased region" description="Acidic residues" evidence="16">
    <location>
        <begin position="809"/>
        <end position="820"/>
    </location>
</feature>
<accession>A0A8C7LH20</accession>
<dbReference type="FunFam" id="2.130.10.10:FF:000700">
    <property type="entry name" value="Sperm-associated antigen 9a"/>
    <property type="match status" value="1"/>
</dbReference>
<dbReference type="GO" id="GO:0005078">
    <property type="term" value="F:MAP-kinase scaffold activity"/>
    <property type="evidence" value="ECO:0007669"/>
    <property type="project" value="InterPro"/>
</dbReference>
<feature type="compositionally biased region" description="Polar residues" evidence="16">
    <location>
        <begin position="852"/>
        <end position="866"/>
    </location>
</feature>
<dbReference type="FunFam" id="1.20.58.1770:FF:000001">
    <property type="entry name" value="C-Jun-amino-terminal kinase-interacting protein 3 isoform X1"/>
    <property type="match status" value="1"/>
</dbReference>